<organism evidence="2 3">
    <name type="scientific">Paracoccus sanguinis</name>
    <dbReference type="NCBI Taxonomy" id="1545044"/>
    <lineage>
        <taxon>Bacteria</taxon>
        <taxon>Pseudomonadati</taxon>
        <taxon>Pseudomonadota</taxon>
        <taxon>Alphaproteobacteria</taxon>
        <taxon>Rhodobacterales</taxon>
        <taxon>Paracoccaceae</taxon>
        <taxon>Paracoccus</taxon>
    </lineage>
</organism>
<dbReference type="EMBL" id="FNNA01000002">
    <property type="protein sequence ID" value="SDW98439.1"/>
    <property type="molecule type" value="Genomic_DNA"/>
</dbReference>
<feature type="compositionally biased region" description="Basic residues" evidence="1">
    <location>
        <begin position="174"/>
        <end position="188"/>
    </location>
</feature>
<reference evidence="3" key="1">
    <citation type="submission" date="2016-10" db="EMBL/GenBank/DDBJ databases">
        <authorList>
            <person name="Varghese N."/>
            <person name="Submissions S."/>
        </authorList>
    </citation>
    <scope>NUCLEOTIDE SEQUENCE [LARGE SCALE GENOMIC DNA]</scope>
    <source>
        <strain evidence="3">DSM 29303</strain>
    </source>
</reference>
<accession>A0A1H2Y1I5</accession>
<proteinExistence type="predicted"/>
<protein>
    <submittedName>
        <fullName evidence="2">Uncharacterized protein</fullName>
    </submittedName>
</protein>
<evidence type="ECO:0000256" key="1">
    <source>
        <dbReference type="SAM" id="MobiDB-lite"/>
    </source>
</evidence>
<keyword evidence="3" id="KW-1185">Reference proteome</keyword>
<dbReference type="Proteomes" id="UP000182944">
    <property type="component" value="Unassembled WGS sequence"/>
</dbReference>
<feature type="region of interest" description="Disordered" evidence="1">
    <location>
        <begin position="158"/>
        <end position="188"/>
    </location>
</feature>
<sequence length="339" mass="36512">MDVGPLDSVVGALRSGQRLDDRQHRRKTGTVRAGRHRRGIGMGRLRSAFAGARPGERGGDQGVGAKAERAGVALRGIERSQAPGGAEGRSHPAGWRGVSVAPAGAVGVWRGCQGRICETRSSRRVGAAGGCCQPGRFGHAGGGGLDRLGEGRGERRGAGWRERWGAGPTGRAHGLVRGRRRQRSHGRGRRWLSDNRRFAQSCCRCGSGRVGQWRNVRCCAGQGCAAPWIDGRYGNRRRPERRCRREGGRDGVCCGGRNCDGRCGVRRGCVWPCFTGRCEMRRRRRSGKRSGRERRCGEGGLGHGSYRGGRCSVGCRGVAGLRQGRTSERRCPVGHSGGW</sequence>
<gene>
    <name evidence="2" type="ORF">SAMN05444276_102688</name>
</gene>
<dbReference type="AlphaFoldDB" id="A0A1H2Y1I5"/>
<evidence type="ECO:0000313" key="2">
    <source>
        <dbReference type="EMBL" id="SDW98439.1"/>
    </source>
</evidence>
<evidence type="ECO:0000313" key="3">
    <source>
        <dbReference type="Proteomes" id="UP000182944"/>
    </source>
</evidence>
<name>A0A1H2Y1I5_9RHOB</name>